<name>A0A9X9PY00_GULGU</name>
<keyword evidence="2" id="KW-1185">Reference proteome</keyword>
<reference evidence="1 2" key="1">
    <citation type="submission" date="2018-10" db="EMBL/GenBank/DDBJ databases">
        <authorList>
            <person name="Ekblom R."/>
            <person name="Jareborg N."/>
        </authorList>
    </citation>
    <scope>NUCLEOTIDE SEQUENCE [LARGE SCALE GENOMIC DNA]</scope>
    <source>
        <tissue evidence="1">Muscle</tissue>
    </source>
</reference>
<sequence>MLEYKKIEITIFLNKHIAVMPYWIREREKEKTYLKSKRWMVTQSPPLRCF</sequence>
<dbReference type="AlphaFoldDB" id="A0A9X9PY00"/>
<evidence type="ECO:0000313" key="2">
    <source>
        <dbReference type="Proteomes" id="UP000269945"/>
    </source>
</evidence>
<accession>A0A9X9PY00</accession>
<gene>
    <name evidence="1" type="ORF">BN2614_LOCUS1</name>
</gene>
<dbReference type="EMBL" id="CYRY02007635">
    <property type="protein sequence ID" value="VCW76614.1"/>
    <property type="molecule type" value="Genomic_DNA"/>
</dbReference>
<protein>
    <submittedName>
        <fullName evidence="1">Uncharacterized protein</fullName>
    </submittedName>
</protein>
<proteinExistence type="predicted"/>
<organism evidence="1 2">
    <name type="scientific">Gulo gulo</name>
    <name type="common">Wolverine</name>
    <name type="synonym">Gluton</name>
    <dbReference type="NCBI Taxonomy" id="48420"/>
    <lineage>
        <taxon>Eukaryota</taxon>
        <taxon>Metazoa</taxon>
        <taxon>Chordata</taxon>
        <taxon>Craniata</taxon>
        <taxon>Vertebrata</taxon>
        <taxon>Euteleostomi</taxon>
        <taxon>Mammalia</taxon>
        <taxon>Eutheria</taxon>
        <taxon>Laurasiatheria</taxon>
        <taxon>Carnivora</taxon>
        <taxon>Caniformia</taxon>
        <taxon>Musteloidea</taxon>
        <taxon>Mustelidae</taxon>
        <taxon>Guloninae</taxon>
        <taxon>Gulo</taxon>
    </lineage>
</organism>
<comment type="caution">
    <text evidence="1">The sequence shown here is derived from an EMBL/GenBank/DDBJ whole genome shotgun (WGS) entry which is preliminary data.</text>
</comment>
<dbReference type="Proteomes" id="UP000269945">
    <property type="component" value="Unassembled WGS sequence"/>
</dbReference>
<evidence type="ECO:0000313" key="1">
    <source>
        <dbReference type="EMBL" id="VCW76614.1"/>
    </source>
</evidence>